<dbReference type="InterPro" id="IPR051449">
    <property type="entry name" value="ABC-2_transporter_component"/>
</dbReference>
<dbReference type="EMBL" id="UFQR01000008">
    <property type="protein sequence ID" value="SSW96000.1"/>
    <property type="molecule type" value="Genomic_DNA"/>
</dbReference>
<dbReference type="PANTHER" id="PTHR30294:SF47">
    <property type="entry name" value="INNER MEMBRANE TRANSPORT PERMEASE YHHJ"/>
    <property type="match status" value="1"/>
</dbReference>
<name>A0A3B0M216_9GAMM</name>
<evidence type="ECO:0000256" key="1">
    <source>
        <dbReference type="ARBA" id="ARBA00004651"/>
    </source>
</evidence>
<feature type="transmembrane region" description="Helical" evidence="6">
    <location>
        <begin position="348"/>
        <end position="369"/>
    </location>
</feature>
<keyword evidence="4 6" id="KW-1133">Transmembrane helix</keyword>
<reference evidence="8" key="1">
    <citation type="submission" date="2018-04" db="EMBL/GenBank/DDBJ databases">
        <authorList>
            <person name="Go L.Y."/>
            <person name="Mitchell J.A."/>
        </authorList>
    </citation>
    <scope>NUCLEOTIDE SEQUENCE</scope>
    <source>
        <strain evidence="8">ARTV</strain>
    </source>
</reference>
<protein>
    <recommendedName>
        <fullName evidence="7">ABC-2 type transporter transmembrane domain-containing protein</fullName>
    </recommendedName>
</protein>
<gene>
    <name evidence="8" type="ORF">ARTV_2184</name>
</gene>
<dbReference type="InterPro" id="IPR013525">
    <property type="entry name" value="ABC2_TM"/>
</dbReference>
<sequence>MFFMTIKAIWSNFSFAFNQEMQIAIRSPILHWLSWTFPLLLFILVSANLSEGTLLNLPVSVVDHDHSLLSNKLIRNLNAAPHAYIKAIDGTINTSLLRLGSAKDYALLYIPSHFERDVLTGRQPTVRMYYNALFYASGIYAIQDFSGVIAQLNAQFRPILASSMGRSIPPLARVTLSYDSLFNLSGNYIYYQQFAATIHMLQLFVITCTVYIMSRGTALLTNKTFTSALLGKLAPYTLFFTTLLLIEIAALSFFFDAKITGNPFYLLLVGFFYVIAAQSFGMLLFVFTKSIFTAYSLIGMLVSLALAFSGFAMPIMAMAWPAQIVANIQPLTHALNVMFDIFLREVSLLRVIQVCLILLIYPAICAFLIRNRLLTRLKMQEDF</sequence>
<evidence type="ECO:0000256" key="6">
    <source>
        <dbReference type="SAM" id="Phobius"/>
    </source>
</evidence>
<dbReference type="GO" id="GO:0140359">
    <property type="term" value="F:ABC-type transporter activity"/>
    <property type="evidence" value="ECO:0007669"/>
    <property type="project" value="InterPro"/>
</dbReference>
<dbReference type="Pfam" id="PF12698">
    <property type="entry name" value="ABC2_membrane_3"/>
    <property type="match status" value="1"/>
</dbReference>
<proteinExistence type="predicted"/>
<feature type="transmembrane region" description="Helical" evidence="6">
    <location>
        <begin position="189"/>
        <end position="212"/>
    </location>
</feature>
<evidence type="ECO:0000256" key="4">
    <source>
        <dbReference type="ARBA" id="ARBA00022989"/>
    </source>
</evidence>
<keyword evidence="3 6" id="KW-0812">Transmembrane</keyword>
<keyword evidence="2" id="KW-1003">Cell membrane</keyword>
<evidence type="ECO:0000256" key="3">
    <source>
        <dbReference type="ARBA" id="ARBA00022692"/>
    </source>
</evidence>
<evidence type="ECO:0000256" key="2">
    <source>
        <dbReference type="ARBA" id="ARBA00022475"/>
    </source>
</evidence>
<feature type="transmembrane region" description="Helical" evidence="6">
    <location>
        <begin position="294"/>
        <end position="320"/>
    </location>
</feature>
<feature type="transmembrane region" description="Helical" evidence="6">
    <location>
        <begin position="233"/>
        <end position="255"/>
    </location>
</feature>
<dbReference type="AlphaFoldDB" id="A0A3B0M216"/>
<dbReference type="PANTHER" id="PTHR30294">
    <property type="entry name" value="MEMBRANE COMPONENT OF ABC TRANSPORTER YHHJ-RELATED"/>
    <property type="match status" value="1"/>
</dbReference>
<dbReference type="GO" id="GO:0005886">
    <property type="term" value="C:plasma membrane"/>
    <property type="evidence" value="ECO:0007669"/>
    <property type="project" value="UniProtKB-SubCell"/>
</dbReference>
<evidence type="ECO:0000313" key="8">
    <source>
        <dbReference type="EMBL" id="SSW96000.1"/>
    </source>
</evidence>
<dbReference type="Gene3D" id="3.40.1710.10">
    <property type="entry name" value="abc type-2 transporter like domain"/>
    <property type="match status" value="1"/>
</dbReference>
<keyword evidence="5 6" id="KW-0472">Membrane</keyword>
<accession>A0A3B0M216</accession>
<comment type="subcellular location">
    <subcellularLocation>
        <location evidence="1">Cell membrane</location>
        <topology evidence="1">Multi-pass membrane protein</topology>
    </subcellularLocation>
</comment>
<organism evidence="8">
    <name type="scientific">Arsenophonus endosymbiont of Trialeurodes vaporariorum</name>
    <dbReference type="NCBI Taxonomy" id="235567"/>
    <lineage>
        <taxon>Bacteria</taxon>
        <taxon>Pseudomonadati</taxon>
        <taxon>Pseudomonadota</taxon>
        <taxon>Gammaproteobacteria</taxon>
        <taxon>Enterobacterales</taxon>
        <taxon>Morganellaceae</taxon>
        <taxon>Arsenophonus</taxon>
    </lineage>
</organism>
<feature type="transmembrane region" description="Helical" evidence="6">
    <location>
        <begin position="267"/>
        <end position="287"/>
    </location>
</feature>
<evidence type="ECO:0000259" key="7">
    <source>
        <dbReference type="Pfam" id="PF12698"/>
    </source>
</evidence>
<feature type="domain" description="ABC-2 type transporter transmembrane" evidence="7">
    <location>
        <begin position="35"/>
        <end position="368"/>
    </location>
</feature>
<evidence type="ECO:0000256" key="5">
    <source>
        <dbReference type="ARBA" id="ARBA00023136"/>
    </source>
</evidence>